<dbReference type="PANTHER" id="PTHR33670">
    <property type="entry name" value="SPLICING FACTOR, PROLINE- AND GLUTAMINE-RICH-LIKE"/>
    <property type="match status" value="1"/>
</dbReference>
<evidence type="ECO:0000313" key="2">
    <source>
        <dbReference type="EMBL" id="KAH0904013.1"/>
    </source>
</evidence>
<protein>
    <submittedName>
        <fullName evidence="2">Uncharacterized protein</fullName>
    </submittedName>
</protein>
<proteinExistence type="predicted"/>
<accession>A0ABQ8BI74</accession>
<sequence>MKITAFTEAEEYSVQLSGCCDSGREARNLRKGGELMCLDMLFVDENDLLVRTVNLGSGNVSVKGLSTRQVVLMSHAAAPIFGCLMLPSRFGREKRSPKYQEIVNIRLGDGSMRRGQVCEVDGWRENCCPVIVGQAKGIKNTFSGESQNIQRIIVNLSIERLYHLDELKYVERECVKDIGSSSASTKYGGVQKLECVTDAEFNAYVLSHRNRRKGPCYPFLLPLFPSHHHHLFSLSGNVNSRFALSSLITMGTEVIRPQDCLVNRMRDSPATIFHHPRRNHSHRRPPLRPDQRRRFGSVDFRTTAKDVVRRRGESFDSFSNIKARRSNAPEVSPDDIYAGSSIFLVSPAPSSLPLPSFSRRNAKSQVVVVSVDDSASQNLRRLLRLEF</sequence>
<dbReference type="EMBL" id="JAGKQM010000011">
    <property type="protein sequence ID" value="KAH0904013.1"/>
    <property type="molecule type" value="Genomic_DNA"/>
</dbReference>
<evidence type="ECO:0000313" key="3">
    <source>
        <dbReference type="Proteomes" id="UP000824890"/>
    </source>
</evidence>
<organism evidence="2 3">
    <name type="scientific">Brassica napus</name>
    <name type="common">Rape</name>
    <dbReference type="NCBI Taxonomy" id="3708"/>
    <lineage>
        <taxon>Eukaryota</taxon>
        <taxon>Viridiplantae</taxon>
        <taxon>Streptophyta</taxon>
        <taxon>Embryophyta</taxon>
        <taxon>Tracheophyta</taxon>
        <taxon>Spermatophyta</taxon>
        <taxon>Magnoliopsida</taxon>
        <taxon>eudicotyledons</taxon>
        <taxon>Gunneridae</taxon>
        <taxon>Pentapetalae</taxon>
        <taxon>rosids</taxon>
        <taxon>malvids</taxon>
        <taxon>Brassicales</taxon>
        <taxon>Brassicaceae</taxon>
        <taxon>Brassiceae</taxon>
        <taxon>Brassica</taxon>
    </lineage>
</organism>
<reference evidence="2 3" key="1">
    <citation type="submission" date="2021-05" db="EMBL/GenBank/DDBJ databases">
        <title>Genome Assembly of Synthetic Allotetraploid Brassica napus Reveals Homoeologous Exchanges between Subgenomes.</title>
        <authorList>
            <person name="Davis J.T."/>
        </authorList>
    </citation>
    <scope>NUCLEOTIDE SEQUENCE [LARGE SCALE GENOMIC DNA]</scope>
    <source>
        <strain evidence="3">cv. Da-Ae</strain>
        <tissue evidence="2">Seedling</tissue>
    </source>
</reference>
<feature type="region of interest" description="Disordered" evidence="1">
    <location>
        <begin position="272"/>
        <end position="292"/>
    </location>
</feature>
<name>A0ABQ8BI74_BRANA</name>
<gene>
    <name evidence="2" type="ORF">HID58_043516</name>
</gene>
<feature type="compositionally biased region" description="Basic residues" evidence="1">
    <location>
        <begin position="274"/>
        <end position="286"/>
    </location>
</feature>
<comment type="caution">
    <text evidence="2">The sequence shown here is derived from an EMBL/GenBank/DDBJ whole genome shotgun (WGS) entry which is preliminary data.</text>
</comment>
<dbReference type="PANTHER" id="PTHR33670:SF1">
    <property type="entry name" value="OS09G0416300 PROTEIN"/>
    <property type="match status" value="1"/>
</dbReference>
<keyword evidence="3" id="KW-1185">Reference proteome</keyword>
<dbReference type="Proteomes" id="UP000824890">
    <property type="component" value="Unassembled WGS sequence"/>
</dbReference>
<evidence type="ECO:0000256" key="1">
    <source>
        <dbReference type="SAM" id="MobiDB-lite"/>
    </source>
</evidence>